<name>A0AB34JV13_PRYPA</name>
<evidence type="ECO:0000313" key="3">
    <source>
        <dbReference type="Proteomes" id="UP001515480"/>
    </source>
</evidence>
<feature type="region of interest" description="Disordered" evidence="1">
    <location>
        <begin position="1"/>
        <end position="25"/>
    </location>
</feature>
<accession>A0AB34JV13</accession>
<evidence type="ECO:0000313" key="2">
    <source>
        <dbReference type="EMBL" id="KAL1525978.1"/>
    </source>
</evidence>
<dbReference type="AlphaFoldDB" id="A0AB34JV13"/>
<reference evidence="2 3" key="1">
    <citation type="journal article" date="2024" name="Science">
        <title>Giant polyketide synthase enzymes in the biosynthesis of giant marine polyether toxins.</title>
        <authorList>
            <person name="Fallon T.R."/>
            <person name="Shende V.V."/>
            <person name="Wierzbicki I.H."/>
            <person name="Pendleton A.L."/>
            <person name="Watervoot N.F."/>
            <person name="Auber R.P."/>
            <person name="Gonzalez D.J."/>
            <person name="Wisecaver J.H."/>
            <person name="Moore B.S."/>
        </authorList>
    </citation>
    <scope>NUCLEOTIDE SEQUENCE [LARGE SCALE GENOMIC DNA]</scope>
    <source>
        <strain evidence="2 3">12B1</strain>
    </source>
</reference>
<proteinExistence type="predicted"/>
<gene>
    <name evidence="2" type="ORF">AB1Y20_020804</name>
</gene>
<keyword evidence="3" id="KW-1185">Reference proteome</keyword>
<organism evidence="2 3">
    <name type="scientific">Prymnesium parvum</name>
    <name type="common">Toxic golden alga</name>
    <dbReference type="NCBI Taxonomy" id="97485"/>
    <lineage>
        <taxon>Eukaryota</taxon>
        <taxon>Haptista</taxon>
        <taxon>Haptophyta</taxon>
        <taxon>Prymnesiophyceae</taxon>
        <taxon>Prymnesiales</taxon>
        <taxon>Prymnesiaceae</taxon>
        <taxon>Prymnesium</taxon>
    </lineage>
</organism>
<evidence type="ECO:0000256" key="1">
    <source>
        <dbReference type="SAM" id="MobiDB-lite"/>
    </source>
</evidence>
<protein>
    <submittedName>
        <fullName evidence="2">Uncharacterized protein</fullName>
    </submittedName>
</protein>
<sequence>MISDATNFDPKNAQFQRSGPVTPEHTPVKKVMVDGAGALQKFVSGTATTEADMSGAEYFAIVSHVKENHSDGNSLEADLMKLKTLKDKRRHLIAWIGEQYGAVAPVPKLSFPSPAGQQTHRPSTARPDFAGGARQPVEANPLVPPATARAMEPTAPREDMSPVVNAFAAGKDHLQMTGGEYHGLIAWLKSAGHSDVEELLLRVKLLGDKKYQLCKYLKEHFANGVRPAAPAPAPPPASVRQEAAEIWVNEEQVPHEHAPQMARGLMGNIPLPPNPPVAHPNHRLVAHQSVLALEQTLQRMEESFSFVVECMQNDMLHAREQLRQLKNIVHGSL</sequence>
<comment type="caution">
    <text evidence="2">The sequence shown here is derived from an EMBL/GenBank/DDBJ whole genome shotgun (WGS) entry which is preliminary data.</text>
</comment>
<dbReference type="Proteomes" id="UP001515480">
    <property type="component" value="Unassembled WGS sequence"/>
</dbReference>
<dbReference type="EMBL" id="JBGBPQ010000004">
    <property type="protein sequence ID" value="KAL1525978.1"/>
    <property type="molecule type" value="Genomic_DNA"/>
</dbReference>
<feature type="region of interest" description="Disordered" evidence="1">
    <location>
        <begin position="109"/>
        <end position="145"/>
    </location>
</feature>